<dbReference type="OMA" id="NCGYPET"/>
<evidence type="ECO:0000256" key="1">
    <source>
        <dbReference type="SAM" id="MobiDB-lite"/>
    </source>
</evidence>
<dbReference type="AlphaFoldDB" id="R7TST5"/>
<evidence type="ECO:0000313" key="4">
    <source>
        <dbReference type="Proteomes" id="UP000014760"/>
    </source>
</evidence>
<dbReference type="HOGENOM" id="CLU_575205_0_0_1"/>
<feature type="region of interest" description="Disordered" evidence="1">
    <location>
        <begin position="434"/>
        <end position="475"/>
    </location>
</feature>
<dbReference type="EMBL" id="KB308745">
    <property type="protein sequence ID" value="ELT96709.1"/>
    <property type="molecule type" value="Genomic_DNA"/>
</dbReference>
<evidence type="ECO:0000313" key="2">
    <source>
        <dbReference type="EMBL" id="ELT96709.1"/>
    </source>
</evidence>
<protein>
    <recommendedName>
        <fullName evidence="5">Lipocalin/cytosolic fatty-acid binding domain-containing protein</fullName>
    </recommendedName>
</protein>
<name>R7TST5_CAPTE</name>
<evidence type="ECO:0000313" key="3">
    <source>
        <dbReference type="EnsemblMetazoa" id="CapteP219193"/>
    </source>
</evidence>
<gene>
    <name evidence="2" type="ORF">CAPTEDRAFT_219193</name>
</gene>
<dbReference type="GO" id="GO:0008289">
    <property type="term" value="F:lipid binding"/>
    <property type="evidence" value="ECO:0007669"/>
    <property type="project" value="UniProtKB-KW"/>
</dbReference>
<dbReference type="EMBL" id="AMQN01011185">
    <property type="status" value="NOT_ANNOTATED_CDS"/>
    <property type="molecule type" value="Genomic_DNA"/>
</dbReference>
<reference evidence="3" key="3">
    <citation type="submission" date="2015-06" db="UniProtKB">
        <authorList>
            <consortium name="EnsemblMetazoa"/>
        </authorList>
    </citation>
    <scope>IDENTIFICATION</scope>
</reference>
<dbReference type="EnsemblMetazoa" id="CapteT219193">
    <property type="protein sequence ID" value="CapteP219193"/>
    <property type="gene ID" value="CapteG219193"/>
</dbReference>
<dbReference type="PANTHER" id="PTHR37437">
    <property type="entry name" value="LIPOCALIN-RELATED PROTEIN-RELATED"/>
    <property type="match status" value="1"/>
</dbReference>
<dbReference type="Gene3D" id="2.40.128.20">
    <property type="match status" value="1"/>
</dbReference>
<dbReference type="SUPFAM" id="SSF50814">
    <property type="entry name" value="Lipocalins"/>
    <property type="match status" value="1"/>
</dbReference>
<organism evidence="2">
    <name type="scientific">Capitella teleta</name>
    <name type="common">Polychaete worm</name>
    <dbReference type="NCBI Taxonomy" id="283909"/>
    <lineage>
        <taxon>Eukaryota</taxon>
        <taxon>Metazoa</taxon>
        <taxon>Spiralia</taxon>
        <taxon>Lophotrochozoa</taxon>
        <taxon>Annelida</taxon>
        <taxon>Polychaeta</taxon>
        <taxon>Sedentaria</taxon>
        <taxon>Scolecida</taxon>
        <taxon>Capitellidae</taxon>
        <taxon>Capitella</taxon>
    </lineage>
</organism>
<dbReference type="Proteomes" id="UP000014760">
    <property type="component" value="Unassembled WGS sequence"/>
</dbReference>
<reference evidence="4" key="1">
    <citation type="submission" date="2012-12" db="EMBL/GenBank/DDBJ databases">
        <authorList>
            <person name="Hellsten U."/>
            <person name="Grimwood J."/>
            <person name="Chapman J.A."/>
            <person name="Shapiro H."/>
            <person name="Aerts A."/>
            <person name="Otillar R.P."/>
            <person name="Terry A.Y."/>
            <person name="Boore J.L."/>
            <person name="Simakov O."/>
            <person name="Marletaz F."/>
            <person name="Cho S.-J."/>
            <person name="Edsinger-Gonzales E."/>
            <person name="Havlak P."/>
            <person name="Kuo D.-H."/>
            <person name="Larsson T."/>
            <person name="Lv J."/>
            <person name="Arendt D."/>
            <person name="Savage R."/>
            <person name="Osoegawa K."/>
            <person name="de Jong P."/>
            <person name="Lindberg D.R."/>
            <person name="Seaver E.C."/>
            <person name="Weisblat D.A."/>
            <person name="Putnam N.H."/>
            <person name="Grigoriev I.V."/>
            <person name="Rokhsar D.S."/>
        </authorList>
    </citation>
    <scope>NUCLEOTIDE SEQUENCE</scope>
    <source>
        <strain evidence="4">I ESC-2004</strain>
    </source>
</reference>
<evidence type="ECO:0008006" key="5">
    <source>
        <dbReference type="Google" id="ProtNLM"/>
    </source>
</evidence>
<proteinExistence type="predicted"/>
<sequence length="475" mass="52714">MDYCELFKILVFICISGYGIQAGSLDLDSVVGRWYLMYVDEATLISLNGNISCVIADAQRTGETTLNVTIWLQQNATNLTFDGYAVHNGVPYTDVIAFTTENVSETSKSLSADANDVIKIGDLDPSTSMYEYLILQSRPVEEGAVRHLYVLCSSLGTNHTDEILQFLEQDELAEPVGVLQGDECPYPKSSVEAYTFSPLVDNPTTETPTVGPIPALNLNNLLGRWYQVLTNENTRTASVKLGMSGDTVCNIATFCQISDSAISLYEQHWVRDSRDEEYETGKAAQVDDSGVLNITLQDIPRGLEWVIKVGQTSGTSEGEGQLSYVVITDPNLLYLVVFAKDVRSFQDNDEVDVIGWLLDAGFTDEDTKPQIIWQDSTCPQIALPDNYVYPGFALEGFTGMENWFTGHRFTVLCWKAYSLKSKLPAKYDPHAANREQQHQLHGNPQEDSPRCNDTQADDITSRPEHHPITIPCSPT</sequence>
<keyword evidence="4" id="KW-1185">Reference proteome</keyword>
<reference evidence="2 4" key="2">
    <citation type="journal article" date="2013" name="Nature">
        <title>Insights into bilaterian evolution from three spiralian genomes.</title>
        <authorList>
            <person name="Simakov O."/>
            <person name="Marletaz F."/>
            <person name="Cho S.J."/>
            <person name="Edsinger-Gonzales E."/>
            <person name="Havlak P."/>
            <person name="Hellsten U."/>
            <person name="Kuo D.H."/>
            <person name="Larsson T."/>
            <person name="Lv J."/>
            <person name="Arendt D."/>
            <person name="Savage R."/>
            <person name="Osoegawa K."/>
            <person name="de Jong P."/>
            <person name="Grimwood J."/>
            <person name="Chapman J.A."/>
            <person name="Shapiro H."/>
            <person name="Aerts A."/>
            <person name="Otillar R.P."/>
            <person name="Terry A.Y."/>
            <person name="Boore J.L."/>
            <person name="Grigoriev I.V."/>
            <person name="Lindberg D.R."/>
            <person name="Seaver E.C."/>
            <person name="Weisblat D.A."/>
            <person name="Putnam N.H."/>
            <person name="Rokhsar D.S."/>
        </authorList>
    </citation>
    <scope>NUCLEOTIDE SEQUENCE</scope>
    <source>
        <strain evidence="2 4">I ESC-2004</strain>
    </source>
</reference>
<accession>R7TST5</accession>
<dbReference type="InterPro" id="IPR012674">
    <property type="entry name" value="Calycin"/>
</dbReference>
<dbReference type="OrthoDB" id="565904at2759"/>
<feature type="compositionally biased region" description="Polar residues" evidence="1">
    <location>
        <begin position="439"/>
        <end position="458"/>
    </location>
</feature>
<dbReference type="PANTHER" id="PTHR37437:SF1">
    <property type="entry name" value="LIPOCALIN-RELATED PROTEIN"/>
    <property type="match status" value="1"/>
</dbReference>